<dbReference type="InterPro" id="IPR005749">
    <property type="entry name" value="Ribosomal_uL15_bac-type"/>
</dbReference>
<keyword evidence="4" id="KW-1185">Reference proteome</keyword>
<dbReference type="GO" id="GO:0003735">
    <property type="term" value="F:structural constituent of ribosome"/>
    <property type="evidence" value="ECO:0007669"/>
    <property type="project" value="InterPro"/>
</dbReference>
<dbReference type="EMBL" id="JAAALK010000079">
    <property type="protein sequence ID" value="KAG8096986.1"/>
    <property type="molecule type" value="Genomic_DNA"/>
</dbReference>
<dbReference type="Proteomes" id="UP000729402">
    <property type="component" value="Unassembled WGS sequence"/>
</dbReference>
<reference evidence="3" key="1">
    <citation type="journal article" date="2021" name="bioRxiv">
        <title>Whole Genome Assembly and Annotation of Northern Wild Rice, Zizania palustris L., Supports a Whole Genome Duplication in the Zizania Genus.</title>
        <authorList>
            <person name="Haas M."/>
            <person name="Kono T."/>
            <person name="Macchietto M."/>
            <person name="Millas R."/>
            <person name="McGilp L."/>
            <person name="Shao M."/>
            <person name="Duquette J."/>
            <person name="Hirsch C.N."/>
            <person name="Kimball J."/>
        </authorList>
    </citation>
    <scope>NUCLEOTIDE SEQUENCE</scope>
    <source>
        <tissue evidence="3">Fresh leaf tissue</tissue>
    </source>
</reference>
<dbReference type="PANTHER" id="PTHR12934">
    <property type="entry name" value="50S RIBOSOMAL PROTEIN L15"/>
    <property type="match status" value="1"/>
</dbReference>
<feature type="compositionally biased region" description="Low complexity" evidence="2">
    <location>
        <begin position="1"/>
        <end position="17"/>
    </location>
</feature>
<dbReference type="OrthoDB" id="361383at2759"/>
<evidence type="ECO:0000256" key="2">
    <source>
        <dbReference type="SAM" id="MobiDB-lite"/>
    </source>
</evidence>
<evidence type="ECO:0000256" key="1">
    <source>
        <dbReference type="ARBA" id="ARBA00007320"/>
    </source>
</evidence>
<accession>A0A8J6BY62</accession>
<evidence type="ECO:0000313" key="4">
    <source>
        <dbReference type="Proteomes" id="UP000729402"/>
    </source>
</evidence>
<feature type="compositionally biased region" description="Basic residues" evidence="2">
    <location>
        <begin position="30"/>
        <end position="58"/>
    </location>
</feature>
<comment type="similarity">
    <text evidence="1">Belongs to the universal ribosomal protein uL15 family.</text>
</comment>
<comment type="caution">
    <text evidence="3">The sequence shown here is derived from an EMBL/GenBank/DDBJ whole genome shotgun (WGS) entry which is preliminary data.</text>
</comment>
<dbReference type="GO" id="GO:0022625">
    <property type="term" value="C:cytosolic large ribosomal subunit"/>
    <property type="evidence" value="ECO:0007669"/>
    <property type="project" value="TreeGrafter"/>
</dbReference>
<sequence>MGHGSHSPSLSGSHGHLAPPSGLHHNLLLLRRRSQPTRRPPGHRPPRAPSPPRHRRVQRCGARGYGGGALGEVPVGYPGRLGLQKGSRRQPKRKGRELRVRYAWPVDQKSRSGPGVRRVFEGGQMPLYRRIPKLRGIAGGMHIGLPKYVPFNLRELARGRFEDGDEISLEIEGFDKSVWQGEKASVKGRISDDYPFSS</sequence>
<organism evidence="3 4">
    <name type="scientific">Zizania palustris</name>
    <name type="common">Northern wild rice</name>
    <dbReference type="NCBI Taxonomy" id="103762"/>
    <lineage>
        <taxon>Eukaryota</taxon>
        <taxon>Viridiplantae</taxon>
        <taxon>Streptophyta</taxon>
        <taxon>Embryophyta</taxon>
        <taxon>Tracheophyta</taxon>
        <taxon>Spermatophyta</taxon>
        <taxon>Magnoliopsida</taxon>
        <taxon>Liliopsida</taxon>
        <taxon>Poales</taxon>
        <taxon>Poaceae</taxon>
        <taxon>BOP clade</taxon>
        <taxon>Oryzoideae</taxon>
        <taxon>Oryzeae</taxon>
        <taxon>Zizaniinae</taxon>
        <taxon>Zizania</taxon>
    </lineage>
</organism>
<reference evidence="3" key="2">
    <citation type="submission" date="2021-02" db="EMBL/GenBank/DDBJ databases">
        <authorList>
            <person name="Kimball J.A."/>
            <person name="Haas M.W."/>
            <person name="Macchietto M."/>
            <person name="Kono T."/>
            <person name="Duquette J."/>
            <person name="Shao M."/>
        </authorList>
    </citation>
    <scope>NUCLEOTIDE SEQUENCE</scope>
    <source>
        <tissue evidence="3">Fresh leaf tissue</tissue>
    </source>
</reference>
<gene>
    <name evidence="3" type="ORF">GUJ93_ZPchr0013g37527</name>
</gene>
<protein>
    <submittedName>
        <fullName evidence="3">Uncharacterized protein</fullName>
    </submittedName>
</protein>
<dbReference type="PANTHER" id="PTHR12934:SF11">
    <property type="entry name" value="LARGE RIBOSOMAL SUBUNIT PROTEIN UL15M"/>
    <property type="match status" value="1"/>
</dbReference>
<dbReference type="AlphaFoldDB" id="A0A8J6BY62"/>
<name>A0A8J6BY62_ZIZPA</name>
<evidence type="ECO:0000313" key="3">
    <source>
        <dbReference type="EMBL" id="KAG8096986.1"/>
    </source>
</evidence>
<proteinExistence type="inferred from homology"/>
<feature type="region of interest" description="Disordered" evidence="2">
    <location>
        <begin position="1"/>
        <end position="71"/>
    </location>
</feature>
<dbReference type="GO" id="GO:0006412">
    <property type="term" value="P:translation"/>
    <property type="evidence" value="ECO:0007669"/>
    <property type="project" value="InterPro"/>
</dbReference>